<accession>A0ACA9PLV1</accession>
<name>A0ACA9PLV1_9GLOM</name>
<evidence type="ECO:0000313" key="1">
    <source>
        <dbReference type="EMBL" id="CAG8707354.1"/>
    </source>
</evidence>
<evidence type="ECO:0000313" key="2">
    <source>
        <dbReference type="Proteomes" id="UP000789702"/>
    </source>
</evidence>
<protein>
    <submittedName>
        <fullName evidence="1">3180_t:CDS:1</fullName>
    </submittedName>
</protein>
<reference evidence="1" key="1">
    <citation type="submission" date="2021-06" db="EMBL/GenBank/DDBJ databases">
        <authorList>
            <person name="Kallberg Y."/>
            <person name="Tangrot J."/>
            <person name="Rosling A."/>
        </authorList>
    </citation>
    <scope>NUCLEOTIDE SEQUENCE</scope>
    <source>
        <strain evidence="1">IL203A</strain>
    </source>
</reference>
<proteinExistence type="predicted"/>
<gene>
    <name evidence="1" type="ORF">DHETER_LOCUS12064</name>
</gene>
<feature type="non-terminal residue" evidence="1">
    <location>
        <position position="211"/>
    </location>
</feature>
<organism evidence="1 2">
    <name type="scientific">Dentiscutata heterogama</name>
    <dbReference type="NCBI Taxonomy" id="1316150"/>
    <lineage>
        <taxon>Eukaryota</taxon>
        <taxon>Fungi</taxon>
        <taxon>Fungi incertae sedis</taxon>
        <taxon>Mucoromycota</taxon>
        <taxon>Glomeromycotina</taxon>
        <taxon>Glomeromycetes</taxon>
        <taxon>Diversisporales</taxon>
        <taxon>Gigasporaceae</taxon>
        <taxon>Dentiscutata</taxon>
    </lineage>
</organism>
<sequence length="211" mass="25177">SMLIFTKNSFKVENFPIKDTNHQNNRSIFQPSQRNDNNNNWLIKQSLYMQMSEGQMLNYEEILNHLAKYDELIEVREEGAEIKEYLDSLTEDQRQEFYPTVDEFLRKLQSEEKVKDQDTEMDDEIVDNKTEEQLKNLKIKSREKSYERPGFEGRHLPKLIQMLERGTTDKLPKKFKRKLGKRQINPRANCNIRKYVATHGFQPSPMLNEDD</sequence>
<comment type="caution">
    <text evidence="1">The sequence shown here is derived from an EMBL/GenBank/DDBJ whole genome shotgun (WGS) entry which is preliminary data.</text>
</comment>
<feature type="non-terminal residue" evidence="1">
    <location>
        <position position="1"/>
    </location>
</feature>
<dbReference type="EMBL" id="CAJVPU010028511">
    <property type="protein sequence ID" value="CAG8707354.1"/>
    <property type="molecule type" value="Genomic_DNA"/>
</dbReference>
<dbReference type="Proteomes" id="UP000789702">
    <property type="component" value="Unassembled WGS sequence"/>
</dbReference>
<keyword evidence="2" id="KW-1185">Reference proteome</keyword>